<dbReference type="RefSeq" id="WP_221629415.1">
    <property type="nucleotide sequence ID" value="NZ_VFPM01000006.1"/>
</dbReference>
<dbReference type="PROSITE" id="PS51186">
    <property type="entry name" value="GNAT"/>
    <property type="match status" value="1"/>
</dbReference>
<sequence length="159" mass="17855">MTLRPVTDDDREFLCAVYRSTREPELAMVPWDEATKDAFVAQQFTAQDRSWAAQRPDTVREVVVIDGVPAGRLYVDRTADEIRVVDITLLPEHRGTGVGEALLRPILDEGDRDGLPVTIHVERHNPALRLYGRLGFEVVDDLGVYLFLRRPSGQAKTAS</sequence>
<gene>
    <name evidence="2" type="ORF">FBY41_4651</name>
</gene>
<keyword evidence="3" id="KW-1185">Reference proteome</keyword>
<dbReference type="InterPro" id="IPR016181">
    <property type="entry name" value="Acyl_CoA_acyltransferase"/>
</dbReference>
<dbReference type="EMBL" id="VFPM01000006">
    <property type="protein sequence ID" value="TQM54613.1"/>
    <property type="molecule type" value="Genomic_DNA"/>
</dbReference>
<reference evidence="2 3" key="1">
    <citation type="submission" date="2019-06" db="EMBL/GenBank/DDBJ databases">
        <title>Genome sequencing of plant associated microbes to promote plant fitness in Sorghum bicolor and Oryza sativa.</title>
        <authorList>
            <person name="Coleman-Derr D."/>
        </authorList>
    </citation>
    <scope>NUCLEOTIDE SEQUENCE [LARGE SCALE GENOMIC DNA]</scope>
    <source>
        <strain evidence="2 3">KV-663</strain>
    </source>
</reference>
<evidence type="ECO:0000313" key="2">
    <source>
        <dbReference type="EMBL" id="TQM54613.1"/>
    </source>
</evidence>
<proteinExistence type="predicted"/>
<protein>
    <submittedName>
        <fullName evidence="2">Ribosomal protein S18 acetylase RimI-like enzyme</fullName>
    </submittedName>
</protein>
<dbReference type="Gene3D" id="3.40.630.30">
    <property type="match status" value="1"/>
</dbReference>
<evidence type="ECO:0000313" key="3">
    <source>
        <dbReference type="Proteomes" id="UP000316747"/>
    </source>
</evidence>
<dbReference type="GO" id="GO:0005840">
    <property type="term" value="C:ribosome"/>
    <property type="evidence" value="ECO:0007669"/>
    <property type="project" value="UniProtKB-KW"/>
</dbReference>
<dbReference type="Proteomes" id="UP000316747">
    <property type="component" value="Unassembled WGS sequence"/>
</dbReference>
<dbReference type="Pfam" id="PF00583">
    <property type="entry name" value="Acetyltransf_1"/>
    <property type="match status" value="1"/>
</dbReference>
<dbReference type="InterPro" id="IPR000182">
    <property type="entry name" value="GNAT_dom"/>
</dbReference>
<feature type="domain" description="N-acetyltransferase" evidence="1">
    <location>
        <begin position="1"/>
        <end position="151"/>
    </location>
</feature>
<accession>A0A543H8L9</accession>
<dbReference type="AlphaFoldDB" id="A0A543H8L9"/>
<evidence type="ECO:0000259" key="1">
    <source>
        <dbReference type="PROSITE" id="PS51186"/>
    </source>
</evidence>
<keyword evidence="2" id="KW-0689">Ribosomal protein</keyword>
<organism evidence="2 3">
    <name type="scientific">Humibacillus xanthopallidus</name>
    <dbReference type="NCBI Taxonomy" id="412689"/>
    <lineage>
        <taxon>Bacteria</taxon>
        <taxon>Bacillati</taxon>
        <taxon>Actinomycetota</taxon>
        <taxon>Actinomycetes</taxon>
        <taxon>Micrococcales</taxon>
        <taxon>Intrasporangiaceae</taxon>
        <taxon>Humibacillus</taxon>
    </lineage>
</organism>
<name>A0A543H8L9_9MICO</name>
<dbReference type="SUPFAM" id="SSF55729">
    <property type="entry name" value="Acyl-CoA N-acyltransferases (Nat)"/>
    <property type="match status" value="1"/>
</dbReference>
<dbReference type="GO" id="GO:0016747">
    <property type="term" value="F:acyltransferase activity, transferring groups other than amino-acyl groups"/>
    <property type="evidence" value="ECO:0007669"/>
    <property type="project" value="InterPro"/>
</dbReference>
<keyword evidence="2" id="KW-0687">Ribonucleoprotein</keyword>
<comment type="caution">
    <text evidence="2">The sequence shown here is derived from an EMBL/GenBank/DDBJ whole genome shotgun (WGS) entry which is preliminary data.</text>
</comment>
<dbReference type="CDD" id="cd04301">
    <property type="entry name" value="NAT_SF"/>
    <property type="match status" value="1"/>
</dbReference>